<dbReference type="CDD" id="cd09317">
    <property type="entry name" value="TDT_Mae1_like"/>
    <property type="match status" value="1"/>
</dbReference>
<evidence type="ECO:0000256" key="5">
    <source>
        <dbReference type="SAM" id="Phobius"/>
    </source>
</evidence>
<proteinExistence type="predicted"/>
<feature type="transmembrane region" description="Helical" evidence="5">
    <location>
        <begin position="180"/>
        <end position="198"/>
    </location>
</feature>
<dbReference type="InterPro" id="IPR030185">
    <property type="entry name" value="Mae1"/>
</dbReference>
<protein>
    <submittedName>
        <fullName evidence="6">Voltage-dependent anion channel</fullName>
    </submittedName>
</protein>
<name>A0ABR4I9M6_9EURO</name>
<feature type="transmembrane region" description="Helical" evidence="5">
    <location>
        <begin position="356"/>
        <end position="380"/>
    </location>
</feature>
<feature type="transmembrane region" description="Helical" evidence="5">
    <location>
        <begin position="327"/>
        <end position="349"/>
    </location>
</feature>
<feature type="transmembrane region" description="Helical" evidence="5">
    <location>
        <begin position="42"/>
        <end position="59"/>
    </location>
</feature>
<evidence type="ECO:0000256" key="1">
    <source>
        <dbReference type="ARBA" id="ARBA00004141"/>
    </source>
</evidence>
<sequence length="395" mass="44248">MFENTPYPDCPQSPRSETTTLEIEMKKPVKISFRERLRHFTWAWYTLTMSAGGLALLIINQPNSFQGLREIGLAVYIINLLFFAFVCSLMSLRFILHGGFLDSLRHDREGLFFPTFWLSVATIISGLYRYFGEDSGESFAIALEVLFWIYCACTLTLAIVQYYHVFSSHSYNLQTMMPSWILPIFPIMLSGTIASVIAEQQPARSAIPMVCAGITFQGLGFAVSFIMYSHYIGRLMQSGLPSSEHRPGMFICVGPPAFTALALVGMTAGLPQEFQIIEDEYALEDARIMTLFAVCCAAFLWGLSFWFFCIGAIAVIHSPPKSFHLNWWAMVFPNTGFTLATITLGNWLGSEGIKGVASAMSICIVCMFIFVLVSHVRAVIRQDIMYPGKDEDVSE</sequence>
<evidence type="ECO:0000256" key="2">
    <source>
        <dbReference type="ARBA" id="ARBA00022692"/>
    </source>
</evidence>
<evidence type="ECO:0000256" key="3">
    <source>
        <dbReference type="ARBA" id="ARBA00022989"/>
    </source>
</evidence>
<evidence type="ECO:0000256" key="4">
    <source>
        <dbReference type="ARBA" id="ARBA00023136"/>
    </source>
</evidence>
<keyword evidence="7" id="KW-1185">Reference proteome</keyword>
<feature type="transmembrane region" description="Helical" evidence="5">
    <location>
        <begin position="210"/>
        <end position="228"/>
    </location>
</feature>
<dbReference type="Proteomes" id="UP001610335">
    <property type="component" value="Unassembled WGS sequence"/>
</dbReference>
<dbReference type="Gene3D" id="1.50.10.150">
    <property type="entry name" value="Voltage-dependent anion channel"/>
    <property type="match status" value="1"/>
</dbReference>
<dbReference type="Pfam" id="PF03595">
    <property type="entry name" value="SLAC1"/>
    <property type="match status" value="1"/>
</dbReference>
<feature type="transmembrane region" description="Helical" evidence="5">
    <location>
        <begin position="291"/>
        <end position="315"/>
    </location>
</feature>
<accession>A0ABR4I9M6</accession>
<evidence type="ECO:0000313" key="7">
    <source>
        <dbReference type="Proteomes" id="UP001610335"/>
    </source>
</evidence>
<organism evidence="6 7">
    <name type="scientific">Aspergillus cavernicola</name>
    <dbReference type="NCBI Taxonomy" id="176166"/>
    <lineage>
        <taxon>Eukaryota</taxon>
        <taxon>Fungi</taxon>
        <taxon>Dikarya</taxon>
        <taxon>Ascomycota</taxon>
        <taxon>Pezizomycotina</taxon>
        <taxon>Eurotiomycetes</taxon>
        <taxon>Eurotiomycetidae</taxon>
        <taxon>Eurotiales</taxon>
        <taxon>Aspergillaceae</taxon>
        <taxon>Aspergillus</taxon>
        <taxon>Aspergillus subgen. Nidulantes</taxon>
    </lineage>
</organism>
<dbReference type="PANTHER" id="PTHR31162">
    <property type="entry name" value="MALIC ACID TRANSPORT PROTEIN-RELATED"/>
    <property type="match status" value="1"/>
</dbReference>
<gene>
    <name evidence="6" type="ORF">BDW59DRAFT_85165</name>
</gene>
<comment type="subcellular location">
    <subcellularLocation>
        <location evidence="1">Membrane</location>
        <topology evidence="1">Multi-pass membrane protein</topology>
    </subcellularLocation>
</comment>
<keyword evidence="4 5" id="KW-0472">Membrane</keyword>
<dbReference type="EMBL" id="JBFXLS010000043">
    <property type="protein sequence ID" value="KAL2824460.1"/>
    <property type="molecule type" value="Genomic_DNA"/>
</dbReference>
<feature type="transmembrane region" description="Helical" evidence="5">
    <location>
        <begin position="248"/>
        <end position="270"/>
    </location>
</feature>
<feature type="transmembrane region" description="Helical" evidence="5">
    <location>
        <begin position="138"/>
        <end position="160"/>
    </location>
</feature>
<keyword evidence="3 5" id="KW-1133">Transmembrane helix</keyword>
<dbReference type="PANTHER" id="PTHR31162:SF0">
    <property type="entry name" value="MALIC ACID TRANSPORT PROTEIN"/>
    <property type="match status" value="1"/>
</dbReference>
<dbReference type="InterPro" id="IPR004695">
    <property type="entry name" value="SLAC1/Mae1/Ssu1/TehA"/>
</dbReference>
<dbReference type="InterPro" id="IPR038665">
    <property type="entry name" value="Voltage-dep_anion_channel_sf"/>
</dbReference>
<keyword evidence="2 5" id="KW-0812">Transmembrane</keyword>
<feature type="transmembrane region" description="Helical" evidence="5">
    <location>
        <begin position="111"/>
        <end position="131"/>
    </location>
</feature>
<reference evidence="6 7" key="1">
    <citation type="submission" date="2024-07" db="EMBL/GenBank/DDBJ databases">
        <title>Section-level genome sequencing and comparative genomics of Aspergillus sections Usti and Cavernicolus.</title>
        <authorList>
            <consortium name="Lawrence Berkeley National Laboratory"/>
            <person name="Nybo J.L."/>
            <person name="Vesth T.C."/>
            <person name="Theobald S."/>
            <person name="Frisvad J.C."/>
            <person name="Larsen T.O."/>
            <person name="Kjaerboelling I."/>
            <person name="Rothschild-Mancinelli K."/>
            <person name="Lyhne E.K."/>
            <person name="Kogle M.E."/>
            <person name="Barry K."/>
            <person name="Clum A."/>
            <person name="Na H."/>
            <person name="Ledsgaard L."/>
            <person name="Lin J."/>
            <person name="Lipzen A."/>
            <person name="Kuo A."/>
            <person name="Riley R."/>
            <person name="Mondo S."/>
            <person name="LaButti K."/>
            <person name="Haridas S."/>
            <person name="Pangalinan J."/>
            <person name="Salamov A.A."/>
            <person name="Simmons B.A."/>
            <person name="Magnuson J.K."/>
            <person name="Chen J."/>
            <person name="Drula E."/>
            <person name="Henrissat B."/>
            <person name="Wiebenga A."/>
            <person name="Lubbers R.J."/>
            <person name="Gomes A.C."/>
            <person name="Makela M.R."/>
            <person name="Stajich J."/>
            <person name="Grigoriev I.V."/>
            <person name="Mortensen U.H."/>
            <person name="De vries R.P."/>
            <person name="Baker S.E."/>
            <person name="Andersen M.R."/>
        </authorList>
    </citation>
    <scope>NUCLEOTIDE SEQUENCE [LARGE SCALE GENOMIC DNA]</scope>
    <source>
        <strain evidence="6 7">CBS 600.67</strain>
    </source>
</reference>
<comment type="caution">
    <text evidence="6">The sequence shown here is derived from an EMBL/GenBank/DDBJ whole genome shotgun (WGS) entry which is preliminary data.</text>
</comment>
<evidence type="ECO:0000313" key="6">
    <source>
        <dbReference type="EMBL" id="KAL2824460.1"/>
    </source>
</evidence>
<feature type="transmembrane region" description="Helical" evidence="5">
    <location>
        <begin position="71"/>
        <end position="91"/>
    </location>
</feature>